<feature type="compositionally biased region" description="Basic and acidic residues" evidence="3">
    <location>
        <begin position="913"/>
        <end position="923"/>
    </location>
</feature>
<dbReference type="GO" id="GO:0005085">
    <property type="term" value="F:guanyl-nucleotide exchange factor activity"/>
    <property type="evidence" value="ECO:0007669"/>
    <property type="project" value="UniProtKB-KW"/>
</dbReference>
<dbReference type="InterPro" id="IPR001478">
    <property type="entry name" value="PDZ"/>
</dbReference>
<keyword evidence="2" id="KW-0677">Repeat</keyword>
<dbReference type="Pfam" id="PF00595">
    <property type="entry name" value="PDZ"/>
    <property type="match status" value="1"/>
</dbReference>
<dbReference type="GO" id="GO:0007264">
    <property type="term" value="P:small GTPase-mediated signal transduction"/>
    <property type="evidence" value="ECO:0007669"/>
    <property type="project" value="InterPro"/>
</dbReference>
<feature type="compositionally biased region" description="Low complexity" evidence="3">
    <location>
        <begin position="199"/>
        <end position="209"/>
    </location>
</feature>
<dbReference type="Gene3D" id="2.30.29.30">
    <property type="entry name" value="Pleckstrin-homology domain (PH domain)/Phosphotyrosine-binding domain (PTB)"/>
    <property type="match status" value="2"/>
</dbReference>
<dbReference type="InterPro" id="IPR040655">
    <property type="entry name" value="TIAM1_CC-Ex"/>
</dbReference>
<dbReference type="Pfam" id="PF02196">
    <property type="entry name" value="RBD"/>
    <property type="match status" value="1"/>
</dbReference>
<name>A0A9Q0IA88_9TELE</name>
<feature type="compositionally biased region" description="Low complexity" evidence="3">
    <location>
        <begin position="1402"/>
        <end position="1414"/>
    </location>
</feature>
<dbReference type="Pfam" id="PF23014">
    <property type="entry name" value="PH_Tiam1"/>
    <property type="match status" value="1"/>
</dbReference>
<dbReference type="SMART" id="SM00325">
    <property type="entry name" value="RhoGEF"/>
    <property type="match status" value="1"/>
</dbReference>
<evidence type="ECO:0000256" key="1">
    <source>
        <dbReference type="ARBA" id="ARBA00022658"/>
    </source>
</evidence>
<evidence type="ECO:0000313" key="7">
    <source>
        <dbReference type="Proteomes" id="UP001148018"/>
    </source>
</evidence>
<feature type="region of interest" description="Disordered" evidence="3">
    <location>
        <begin position="1399"/>
        <end position="1469"/>
    </location>
</feature>
<dbReference type="SMART" id="SM00228">
    <property type="entry name" value="PDZ"/>
    <property type="match status" value="1"/>
</dbReference>
<evidence type="ECO:0000256" key="3">
    <source>
        <dbReference type="SAM" id="MobiDB-lite"/>
    </source>
</evidence>
<dbReference type="PROSITE" id="PS50898">
    <property type="entry name" value="RBD"/>
    <property type="match status" value="1"/>
</dbReference>
<dbReference type="InterPro" id="IPR043537">
    <property type="entry name" value="Tiam1/Tiam2/Sif"/>
</dbReference>
<feature type="compositionally biased region" description="Polar residues" evidence="3">
    <location>
        <begin position="1"/>
        <end position="10"/>
    </location>
</feature>
<dbReference type="SUPFAM" id="SSF50156">
    <property type="entry name" value="PDZ domain-like"/>
    <property type="match status" value="1"/>
</dbReference>
<dbReference type="Pfam" id="PF00621">
    <property type="entry name" value="RhoGEF"/>
    <property type="match status" value="1"/>
</dbReference>
<sequence length="1547" mass="170813">MGNAESQNDADSALYGDVTGPASSEQAPRSLRLRDKRPTARRRPPRRASSSVEREHRDSEASARSSGTPGIPRSLAESGPDPFSSAVDAEADPPGDFGLDPRRVAVTMSPELYRQDDDSPGAPATPAPEAASETDTVAWEEAGEGERAGEGEEGEEGEEHGGVEGRPLQQTAEAVSREMPGGNFKKKRSKSADMWRQGSLELSLSDLSLGHMTSTEDILHGGEEEEEEEEEPYRSPVLRAQRSLYTAGRGPEGEAEGPAAPPEEEEGGGGYGAFTLPCRRSNCLSEGPGGLCAPAPPRHSFQGRRAQTTQDISGVLSEGSEYGDSGIDGVAAEADGEAELVSRRCKAMSASFSVCSSTAEGGAFNGGGLFGGSIFHGSDSGSSNGEGRGGGVYENFRKELDNQAWTHRGRGFREEAGSAVSEERSSGTLSTAFPWDVPAGCASDTVRKAGALAVKNFLVHKKNKKVEPATWRKWKHYWVSLKDGRSAIDNNSVPKHALWAESSIVQAVPEHPKKDFVFCLSNSMGDTSGQTELENWVTAVHSACAGALARHHRPQREDTVRLLRTEVRKLEQKIDMDEKMKKMGDMQLSTVTNAKKRKTILEQIFLWEQNLEQFHVDLFRCRCYLASLQGGESPNPKRLLAFASRPTKLAMGRLGVFSVSSFHALVAARTESNARRRSLAVTRPSSKRRNRFSSLWGLDTSSRKKSKAPHPSVTQRDRDSSAKSRSPHQADSEIWVPEYLAPSWVCLPNDQPVLAVIRPGESSLEILHAVCKAHNIQPSNHYLRVKVGVEDQSLLYVPRSDEDISDLVREDEGRLHITEVKAEGLASAKGLKVGDEILLLNGKPASVLQMDDMRAAFARPSLTLSVRSVPHIDPRRLCSAPPRRLRGHQDPATDIFSRDQEDILDEASGLTADRPDGSLEEGSRLGPQSPGIGHPAAGHPGDHRHEAEHTDMAPRMRTLHILSVVFVPHAPQRKRQLSHADKLRKVISELVETEKTYDLRCLIERYLKPLQKEHFLTQDELDILFGNLGEMVEFQVEFLQTLEDGIRLVPNLDKLERVEQFKKVLFSLGGSFLYYADRFKIYSAFCASHTKVPKVLAKAKTDPDFKAFLAARNPRQQHSFTLESYLIKPIQRVLKYPLLIRELHSLTDPDSEEHYHLDVAMKAMSKVASHINEMQKLHEEYGEVFDQLINQQTVDKKEVADLSMGDLLTHVPVTWLNPPSSLVKSKKDPELAAFVFKTAVVFVYKDCTKQRKKMGASHRTSVSEDRDPFRFRHMISTESLQVRTNSEDTAVCEIVHTRSESVGRPERTFQLCCSSPDGKKDFLKAVHSVLREKQRRQLLKTESLPPSQQYVPFGGKRLCALKGSRPSMDRTVSAPLRTLGRRRLTRNRFTIDTDLVCQGGEHAPSSPPAYHYAPLSQHAAPPLEPQGATDRWVEEQLDPGRYGEDAPGGPVKETDILSDDDEYCESRPGPGRGVGRELWGRRSGGKWFITGAAVRRQRPGRRGRRGGLGAPDDFGNLCCDNNNNSALSSGGKMASVREKVRERATAY</sequence>
<dbReference type="Pfam" id="PF18385">
    <property type="entry name" value="Tiam_CC_Ex"/>
    <property type="match status" value="1"/>
</dbReference>
<feature type="domain" description="RBD" evidence="5">
    <location>
        <begin position="741"/>
        <end position="812"/>
    </location>
</feature>
<proteinExistence type="predicted"/>
<dbReference type="SUPFAM" id="SSF50729">
    <property type="entry name" value="PH domain-like"/>
    <property type="match status" value="2"/>
</dbReference>
<dbReference type="OrthoDB" id="8059989at2759"/>
<dbReference type="SUPFAM" id="SSF48065">
    <property type="entry name" value="DBL homology domain (DH-domain)"/>
    <property type="match status" value="1"/>
</dbReference>
<dbReference type="PANTHER" id="PTHR46001:SF1">
    <property type="entry name" value="RHO GUANINE NUCLEOTIDE EXCHANGE FACTOR TIAM1"/>
    <property type="match status" value="1"/>
</dbReference>
<dbReference type="Gene3D" id="1.20.900.10">
    <property type="entry name" value="Dbl homology (DH) domain"/>
    <property type="match status" value="1"/>
</dbReference>
<keyword evidence="1" id="KW-0344">Guanine-nucleotide releasing factor</keyword>
<feature type="compositionally biased region" description="Basic and acidic residues" evidence="3">
    <location>
        <begin position="887"/>
        <end position="901"/>
    </location>
</feature>
<evidence type="ECO:0000259" key="4">
    <source>
        <dbReference type="PROSITE" id="PS50010"/>
    </source>
</evidence>
<reference evidence="6" key="1">
    <citation type="submission" date="2022-07" db="EMBL/GenBank/DDBJ databases">
        <title>Chromosome-level genome of Muraenolepis orangiensis.</title>
        <authorList>
            <person name="Kim J."/>
        </authorList>
    </citation>
    <scope>NUCLEOTIDE SEQUENCE</scope>
    <source>
        <strain evidence="6">KU_S4_2022</strain>
        <tissue evidence="6">Muscle</tissue>
    </source>
</reference>
<dbReference type="Gene3D" id="2.30.42.10">
    <property type="match status" value="1"/>
</dbReference>
<feature type="region of interest" description="Disordered" evidence="3">
    <location>
        <begin position="873"/>
        <end position="947"/>
    </location>
</feature>
<feature type="compositionally biased region" description="Basic and acidic residues" evidence="3">
    <location>
        <begin position="52"/>
        <end position="61"/>
    </location>
</feature>
<evidence type="ECO:0000259" key="5">
    <source>
        <dbReference type="PROSITE" id="PS50898"/>
    </source>
</evidence>
<feature type="compositionally biased region" description="Basic and acidic residues" evidence="3">
    <location>
        <begin position="1535"/>
        <end position="1547"/>
    </location>
</feature>
<dbReference type="GO" id="GO:0005829">
    <property type="term" value="C:cytosol"/>
    <property type="evidence" value="ECO:0007669"/>
    <property type="project" value="TreeGrafter"/>
</dbReference>
<gene>
    <name evidence="6" type="ORF">NHX12_010236</name>
</gene>
<dbReference type="EMBL" id="JANIIK010000115">
    <property type="protein sequence ID" value="KAJ3589391.1"/>
    <property type="molecule type" value="Genomic_DNA"/>
</dbReference>
<dbReference type="PANTHER" id="PTHR46001">
    <property type="entry name" value="TIAM (MAMMALIAN TUMOR INVASION AND METASTASIS FACTOR) HOMOLOG"/>
    <property type="match status" value="1"/>
</dbReference>
<dbReference type="InterPro" id="IPR036034">
    <property type="entry name" value="PDZ_sf"/>
</dbReference>
<feature type="compositionally biased region" description="Low complexity" evidence="3">
    <location>
        <begin position="930"/>
        <end position="939"/>
    </location>
</feature>
<evidence type="ECO:0000256" key="2">
    <source>
        <dbReference type="ARBA" id="ARBA00022737"/>
    </source>
</evidence>
<comment type="caution">
    <text evidence="6">The sequence shown here is derived from an EMBL/GenBank/DDBJ whole genome shotgun (WGS) entry which is preliminary data.</text>
</comment>
<feature type="non-terminal residue" evidence="6">
    <location>
        <position position="1"/>
    </location>
</feature>
<feature type="region of interest" description="Disordered" evidence="3">
    <location>
        <begin position="699"/>
        <end position="730"/>
    </location>
</feature>
<dbReference type="InterPro" id="IPR011993">
    <property type="entry name" value="PH-like_dom_sf"/>
</dbReference>
<feature type="compositionally biased region" description="Low complexity" evidence="3">
    <location>
        <begin position="120"/>
        <end position="134"/>
    </location>
</feature>
<dbReference type="PROSITE" id="PS00741">
    <property type="entry name" value="DH_1"/>
    <property type="match status" value="1"/>
</dbReference>
<feature type="region of interest" description="Disordered" evidence="3">
    <location>
        <begin position="1525"/>
        <end position="1547"/>
    </location>
</feature>
<evidence type="ECO:0000313" key="6">
    <source>
        <dbReference type="EMBL" id="KAJ3589391.1"/>
    </source>
</evidence>
<dbReference type="Proteomes" id="UP001148018">
    <property type="component" value="Unassembled WGS sequence"/>
</dbReference>
<protein>
    <recommendedName>
        <fullName evidence="8">TIAM Rac1 associated GEF 1a</fullName>
    </recommendedName>
</protein>
<dbReference type="InterPro" id="IPR035899">
    <property type="entry name" value="DBL_dom_sf"/>
</dbReference>
<dbReference type="SMART" id="SM00455">
    <property type="entry name" value="RBD"/>
    <property type="match status" value="1"/>
</dbReference>
<evidence type="ECO:0008006" key="8">
    <source>
        <dbReference type="Google" id="ProtNLM"/>
    </source>
</evidence>
<keyword evidence="7" id="KW-1185">Reference proteome</keyword>
<dbReference type="InterPro" id="IPR003116">
    <property type="entry name" value="RBD_dom"/>
</dbReference>
<dbReference type="InterPro" id="IPR055230">
    <property type="entry name" value="PH_Tiam1/2"/>
</dbReference>
<feature type="domain" description="DH" evidence="4">
    <location>
        <begin position="982"/>
        <end position="1174"/>
    </location>
</feature>
<dbReference type="Gene3D" id="6.10.140.680">
    <property type="match status" value="1"/>
</dbReference>
<dbReference type="PROSITE" id="PS50010">
    <property type="entry name" value="DH_2"/>
    <property type="match status" value="1"/>
</dbReference>
<dbReference type="GO" id="GO:0005886">
    <property type="term" value="C:plasma membrane"/>
    <property type="evidence" value="ECO:0007669"/>
    <property type="project" value="TreeGrafter"/>
</dbReference>
<dbReference type="CDD" id="cd00160">
    <property type="entry name" value="RhoGEF"/>
    <property type="match status" value="1"/>
</dbReference>
<accession>A0A9Q0IA88</accession>
<feature type="region of interest" description="Disordered" evidence="3">
    <location>
        <begin position="1"/>
        <end position="271"/>
    </location>
</feature>
<dbReference type="InterPro" id="IPR001331">
    <property type="entry name" value="GDS_CDC24_CS"/>
</dbReference>
<dbReference type="CDD" id="cd01255">
    <property type="entry name" value="PH2_Tiam1_2"/>
    <property type="match status" value="1"/>
</dbReference>
<dbReference type="InterPro" id="IPR000219">
    <property type="entry name" value="DH_dom"/>
</dbReference>
<organism evidence="6 7">
    <name type="scientific">Muraenolepis orangiensis</name>
    <name type="common">Patagonian moray cod</name>
    <dbReference type="NCBI Taxonomy" id="630683"/>
    <lineage>
        <taxon>Eukaryota</taxon>
        <taxon>Metazoa</taxon>
        <taxon>Chordata</taxon>
        <taxon>Craniata</taxon>
        <taxon>Vertebrata</taxon>
        <taxon>Euteleostomi</taxon>
        <taxon>Actinopterygii</taxon>
        <taxon>Neopterygii</taxon>
        <taxon>Teleostei</taxon>
        <taxon>Neoteleostei</taxon>
        <taxon>Acanthomorphata</taxon>
        <taxon>Zeiogadaria</taxon>
        <taxon>Gadariae</taxon>
        <taxon>Gadiformes</taxon>
        <taxon>Muraenolepidoidei</taxon>
        <taxon>Muraenolepididae</taxon>
        <taxon>Muraenolepis</taxon>
    </lineage>
</organism>